<dbReference type="NCBIfam" id="TIGR00654">
    <property type="entry name" value="PhzF_family"/>
    <property type="match status" value="1"/>
</dbReference>
<dbReference type="RefSeq" id="WP_028480136.1">
    <property type="nucleotide sequence ID" value="NZ_LVVZ01000005.1"/>
</dbReference>
<comment type="caution">
    <text evidence="3">The sequence shown here is derived from an EMBL/GenBank/DDBJ whole genome shotgun (WGS) entry which is preliminary data.</text>
</comment>
<dbReference type="SUPFAM" id="SSF54506">
    <property type="entry name" value="Diaminopimelate epimerase-like"/>
    <property type="match status" value="1"/>
</dbReference>
<dbReference type="Gene3D" id="3.10.310.10">
    <property type="entry name" value="Diaminopimelate Epimerase, Chain A, domain 1"/>
    <property type="match status" value="2"/>
</dbReference>
<accession>A0A1U7JKU6</accession>
<evidence type="ECO:0000313" key="3">
    <source>
        <dbReference type="EMBL" id="OKL45363.1"/>
    </source>
</evidence>
<dbReference type="Pfam" id="PF02567">
    <property type="entry name" value="PhzC-PhzF"/>
    <property type="match status" value="1"/>
</dbReference>
<dbReference type="EMBL" id="LVVZ01000005">
    <property type="protein sequence ID" value="OKL45363.1"/>
    <property type="molecule type" value="Genomic_DNA"/>
</dbReference>
<evidence type="ECO:0000256" key="1">
    <source>
        <dbReference type="ARBA" id="ARBA00008270"/>
    </source>
</evidence>
<gene>
    <name evidence="3" type="ORF">A3843_03280</name>
</gene>
<evidence type="ECO:0000313" key="4">
    <source>
        <dbReference type="Proteomes" id="UP000185783"/>
    </source>
</evidence>
<comment type="similarity">
    <text evidence="1">Belongs to the PhzF family.</text>
</comment>
<proteinExistence type="inferred from homology"/>
<dbReference type="PIRSF" id="PIRSF016184">
    <property type="entry name" value="PhzC_PhzF"/>
    <property type="match status" value="1"/>
</dbReference>
<dbReference type="InterPro" id="IPR003719">
    <property type="entry name" value="Phenazine_PhzF-like"/>
</dbReference>
<dbReference type="PANTHER" id="PTHR13774">
    <property type="entry name" value="PHENAZINE BIOSYNTHESIS PROTEIN"/>
    <property type="match status" value="1"/>
</dbReference>
<dbReference type="STRING" id="197461.A3843_03280"/>
<protein>
    <submittedName>
        <fullName evidence="3">Phenazine biosynthesis protein PhzF</fullName>
    </submittedName>
</protein>
<dbReference type="GO" id="GO:0005737">
    <property type="term" value="C:cytoplasm"/>
    <property type="evidence" value="ECO:0007669"/>
    <property type="project" value="TreeGrafter"/>
</dbReference>
<keyword evidence="4" id="KW-1185">Reference proteome</keyword>
<dbReference type="OrthoDB" id="9788221at2"/>
<reference evidence="3 4" key="1">
    <citation type="submission" date="2016-03" db="EMBL/GenBank/DDBJ databases">
        <title>Genome sequence of Nesiotobacter sp. nov., a moderately halophilic alphaproteobacterium isolated from the Yellow Sea, China.</title>
        <authorList>
            <person name="Zhang G."/>
            <person name="Zhang R."/>
        </authorList>
    </citation>
    <scope>NUCLEOTIDE SEQUENCE [LARGE SCALE GENOMIC DNA]</scope>
    <source>
        <strain evidence="3 4">WB1-6</strain>
    </source>
</reference>
<name>A0A1U7JKU6_9HYPH</name>
<organism evidence="3 4">
    <name type="scientific">Pseudovibrio exalbescens</name>
    <dbReference type="NCBI Taxonomy" id="197461"/>
    <lineage>
        <taxon>Bacteria</taxon>
        <taxon>Pseudomonadati</taxon>
        <taxon>Pseudomonadota</taxon>
        <taxon>Alphaproteobacteria</taxon>
        <taxon>Hyphomicrobiales</taxon>
        <taxon>Stappiaceae</taxon>
        <taxon>Pseudovibrio</taxon>
    </lineage>
</organism>
<sequence>MSRRYALLDVFTNKPLEGNQLAIVQDCNGLSDEEMQALAREFNLSETVFLLPPENPAHSAKLRIFTPFQELPFAGHPTVGAAVFLSLERFGNDAPEQDSVVVLEETLGTVRCGVVLKQGAAGFAEFDVPSLPRPSAPMGTTESIALCLGIEPTEIGFENHHPTTMTAGNHFAFVPVRDLSVLKMVSPDPSHWEAAFGNLDHNAVYIYCRETETATASFQARMFSNDEQIWEDAATGSAAAAFGGVVHAFDEPLDGTHHFTIEQGFQMGRPSVIDLELDIEGKQIRAQRIGGQAVLIARGELFC</sequence>
<dbReference type="AlphaFoldDB" id="A0A1U7JKU6"/>
<feature type="active site" evidence="2">
    <location>
        <position position="46"/>
    </location>
</feature>
<dbReference type="PANTHER" id="PTHR13774:SF32">
    <property type="entry name" value="ANTISENSE-ENHANCING SEQUENCE 1"/>
    <property type="match status" value="1"/>
</dbReference>
<dbReference type="Proteomes" id="UP000185783">
    <property type="component" value="Unassembled WGS sequence"/>
</dbReference>
<evidence type="ECO:0000256" key="2">
    <source>
        <dbReference type="PIRSR" id="PIRSR016184-1"/>
    </source>
</evidence>
<dbReference type="GO" id="GO:0016853">
    <property type="term" value="F:isomerase activity"/>
    <property type="evidence" value="ECO:0007669"/>
    <property type="project" value="TreeGrafter"/>
</dbReference>